<protein>
    <submittedName>
        <fullName evidence="2">ABC-2 type transport system permease protein</fullName>
    </submittedName>
</protein>
<keyword evidence="3" id="KW-1185">Reference proteome</keyword>
<dbReference type="InterPro" id="IPR010390">
    <property type="entry name" value="ABC-2_transporter-like"/>
</dbReference>
<comment type="caution">
    <text evidence="2">The sequence shown here is derived from an EMBL/GenBank/DDBJ whole genome shotgun (WGS) entry which is preliminary data.</text>
</comment>
<dbReference type="PANTHER" id="PTHR36832:SF1">
    <property type="entry name" value="SLR1174 PROTEIN"/>
    <property type="match status" value="1"/>
</dbReference>
<keyword evidence="1" id="KW-0812">Transmembrane</keyword>
<name>A0AAE4CBM1_9ACTN</name>
<dbReference type="AlphaFoldDB" id="A0AAE4CBM1"/>
<feature type="transmembrane region" description="Helical" evidence="1">
    <location>
        <begin position="140"/>
        <end position="168"/>
    </location>
</feature>
<feature type="transmembrane region" description="Helical" evidence="1">
    <location>
        <begin position="21"/>
        <end position="40"/>
    </location>
</feature>
<evidence type="ECO:0000313" key="3">
    <source>
        <dbReference type="Proteomes" id="UP001183643"/>
    </source>
</evidence>
<evidence type="ECO:0000313" key="2">
    <source>
        <dbReference type="EMBL" id="MDR7278801.1"/>
    </source>
</evidence>
<dbReference type="RefSeq" id="WP_310371946.1">
    <property type="nucleotide sequence ID" value="NZ_JAVDYB010000001.1"/>
</dbReference>
<dbReference type="PANTHER" id="PTHR36832">
    <property type="entry name" value="SLR1174 PROTEIN-RELATED"/>
    <property type="match status" value="1"/>
</dbReference>
<dbReference type="Proteomes" id="UP001183643">
    <property type="component" value="Unassembled WGS sequence"/>
</dbReference>
<feature type="transmembrane region" description="Helical" evidence="1">
    <location>
        <begin position="180"/>
        <end position="199"/>
    </location>
</feature>
<dbReference type="Pfam" id="PF06182">
    <property type="entry name" value="ABC2_membrane_6"/>
    <property type="match status" value="1"/>
</dbReference>
<feature type="transmembrane region" description="Helical" evidence="1">
    <location>
        <begin position="60"/>
        <end position="78"/>
    </location>
</feature>
<accession>A0AAE4CBM1</accession>
<feature type="transmembrane region" description="Helical" evidence="1">
    <location>
        <begin position="205"/>
        <end position="224"/>
    </location>
</feature>
<sequence length="262" mass="27889">MTAYVALLRNSARSVLAYRMAFWLNVVGSVVPLVALSAIWGAMLAGGRALGGLDWPQMRAYLLVTFGTGALLTAYGDFRMANRILDGRVALDLVKPVDYQRSRFAESLGGVGMEVLSVALVVTGVVLVTGPVPVPGGTQALLFAASLVSLVPLKFVIIYLTCTLCFYTQNYVGLFWARETISALLSGALVPIALLPGWLQVLSALTPFASVVSTPALIFVGAATGTTAVRLILMQVVWTVALWCGARVAWRFAIRKLTVHGG</sequence>
<dbReference type="EMBL" id="JAVDYB010000001">
    <property type="protein sequence ID" value="MDR7278801.1"/>
    <property type="molecule type" value="Genomic_DNA"/>
</dbReference>
<organism evidence="2 3">
    <name type="scientific">Catenuloplanes atrovinosus</name>
    <dbReference type="NCBI Taxonomy" id="137266"/>
    <lineage>
        <taxon>Bacteria</taxon>
        <taxon>Bacillati</taxon>
        <taxon>Actinomycetota</taxon>
        <taxon>Actinomycetes</taxon>
        <taxon>Micromonosporales</taxon>
        <taxon>Micromonosporaceae</taxon>
        <taxon>Catenuloplanes</taxon>
    </lineage>
</organism>
<feature type="transmembrane region" description="Helical" evidence="1">
    <location>
        <begin position="108"/>
        <end position="128"/>
    </location>
</feature>
<reference evidence="2" key="1">
    <citation type="submission" date="2023-07" db="EMBL/GenBank/DDBJ databases">
        <title>Sequencing the genomes of 1000 actinobacteria strains.</title>
        <authorList>
            <person name="Klenk H.-P."/>
        </authorList>
    </citation>
    <scope>NUCLEOTIDE SEQUENCE</scope>
    <source>
        <strain evidence="2">DSM 44707</strain>
    </source>
</reference>
<keyword evidence="1" id="KW-0472">Membrane</keyword>
<evidence type="ECO:0000256" key="1">
    <source>
        <dbReference type="SAM" id="Phobius"/>
    </source>
</evidence>
<proteinExistence type="predicted"/>
<gene>
    <name evidence="2" type="ORF">J2S41_005579</name>
</gene>
<keyword evidence="1" id="KW-1133">Transmembrane helix</keyword>